<dbReference type="Proteomes" id="UP001596524">
    <property type="component" value="Unassembled WGS sequence"/>
</dbReference>
<dbReference type="SUPFAM" id="SSF51120">
    <property type="entry name" value="beta-Roll"/>
    <property type="match status" value="1"/>
</dbReference>
<evidence type="ECO:0000256" key="2">
    <source>
        <dbReference type="SAM" id="SignalP"/>
    </source>
</evidence>
<proteinExistence type="predicted"/>
<dbReference type="InterPro" id="IPR011049">
    <property type="entry name" value="Serralysin-like_metalloprot_C"/>
</dbReference>
<evidence type="ECO:0000313" key="3">
    <source>
        <dbReference type="EMBL" id="MFC7359247.1"/>
    </source>
</evidence>
<feature type="chain" id="PRO_5046753950" evidence="2">
    <location>
        <begin position="26"/>
        <end position="431"/>
    </location>
</feature>
<dbReference type="RefSeq" id="WP_255892724.1">
    <property type="nucleotide sequence ID" value="NZ_JAFMZM010000007.1"/>
</dbReference>
<name>A0ABW2MZE7_9ACTN</name>
<dbReference type="PROSITE" id="PS00330">
    <property type="entry name" value="HEMOLYSIN_CALCIUM"/>
    <property type="match status" value="1"/>
</dbReference>
<keyword evidence="2" id="KW-0732">Signal</keyword>
<evidence type="ECO:0000256" key="1">
    <source>
        <dbReference type="SAM" id="MobiDB-lite"/>
    </source>
</evidence>
<dbReference type="Gene3D" id="2.150.10.10">
    <property type="entry name" value="Serralysin-like metalloprotease, C-terminal"/>
    <property type="match status" value="1"/>
</dbReference>
<organism evidence="3 4">
    <name type="scientific">Nocardioides astragali</name>
    <dbReference type="NCBI Taxonomy" id="1776736"/>
    <lineage>
        <taxon>Bacteria</taxon>
        <taxon>Bacillati</taxon>
        <taxon>Actinomycetota</taxon>
        <taxon>Actinomycetes</taxon>
        <taxon>Propionibacteriales</taxon>
        <taxon>Nocardioidaceae</taxon>
        <taxon>Nocardioides</taxon>
    </lineage>
</organism>
<dbReference type="InterPro" id="IPR001343">
    <property type="entry name" value="Hemolysn_Ca-bd"/>
</dbReference>
<feature type="compositionally biased region" description="Basic and acidic residues" evidence="1">
    <location>
        <begin position="386"/>
        <end position="401"/>
    </location>
</feature>
<dbReference type="PRINTS" id="PR00313">
    <property type="entry name" value="CABNDNGRPT"/>
</dbReference>
<sequence length="431" mass="44944">MFRTTTLSAAALLGLALLTPASAGAVGETCQGQPATTVGTAGQVIEGSEGADVIVTDGASRVIAHGGDDLICVTGDASAVAEESRTVVVAAGAGDDRVEATTPGWGTVTQLDSGADSYVGASGADQEIRTDELLSADSAADTVRVTSGVATVYSGAPSQPNPDVVEIDGGMVQWTGFMTSAGRLAGGRTSTLRTTARSGDAMIDAVRRTAVTETSSATWSGFDAHEFATFAYKGTVRFRGTDGVEWLSVEARDTYDRIVDMRGGNDFYASDGFGNGRSRYDGGAGRDRLLLATPRQDVVADLDDGRFTAREGKRTVRRTFDDFEDLVVSAERAEVDGTPAGEEIIVRACRADVSADGGPDRVRLDATLTEWDNPGCRSRRGFVDGGRGDDALTGSRGRDHLVGGPGRDTVDGREGRDTCQAETMVSCEVRP</sequence>
<feature type="signal peptide" evidence="2">
    <location>
        <begin position="1"/>
        <end position="25"/>
    </location>
</feature>
<feature type="region of interest" description="Disordered" evidence="1">
    <location>
        <begin position="382"/>
        <end position="414"/>
    </location>
</feature>
<dbReference type="InterPro" id="IPR018511">
    <property type="entry name" value="Hemolysin-typ_Ca-bd_CS"/>
</dbReference>
<dbReference type="Pfam" id="PF00353">
    <property type="entry name" value="HemolysinCabind"/>
    <property type="match status" value="1"/>
</dbReference>
<comment type="caution">
    <text evidence="3">The sequence shown here is derived from an EMBL/GenBank/DDBJ whole genome shotgun (WGS) entry which is preliminary data.</text>
</comment>
<reference evidence="4" key="1">
    <citation type="journal article" date="2019" name="Int. J. Syst. Evol. Microbiol.">
        <title>The Global Catalogue of Microorganisms (GCM) 10K type strain sequencing project: providing services to taxonomists for standard genome sequencing and annotation.</title>
        <authorList>
            <consortium name="The Broad Institute Genomics Platform"/>
            <consortium name="The Broad Institute Genome Sequencing Center for Infectious Disease"/>
            <person name="Wu L."/>
            <person name="Ma J."/>
        </authorList>
    </citation>
    <scope>NUCLEOTIDE SEQUENCE [LARGE SCALE GENOMIC DNA]</scope>
    <source>
        <strain evidence="4">FCH27</strain>
    </source>
</reference>
<evidence type="ECO:0000313" key="4">
    <source>
        <dbReference type="Proteomes" id="UP001596524"/>
    </source>
</evidence>
<gene>
    <name evidence="3" type="ORF">ACFQO6_03115</name>
</gene>
<dbReference type="EMBL" id="JBHTCH010000002">
    <property type="protein sequence ID" value="MFC7359247.1"/>
    <property type="molecule type" value="Genomic_DNA"/>
</dbReference>
<protein>
    <submittedName>
        <fullName evidence="3">Uncharacterized protein</fullName>
    </submittedName>
</protein>
<accession>A0ABW2MZE7</accession>
<keyword evidence="4" id="KW-1185">Reference proteome</keyword>